<reference evidence="6 9" key="2">
    <citation type="submission" date="2018-05" db="EMBL/GenBank/DDBJ databases">
        <title>Genomic Encyclopedia of Type Strains, Phase IV (KMG-V): Genome sequencing to study the core and pangenomes of soil and plant-associated prokaryotes.</title>
        <authorList>
            <person name="Whitman W."/>
        </authorList>
    </citation>
    <scope>NUCLEOTIDE SEQUENCE [LARGE SCALE GENOMIC DNA]</scope>
    <source>
        <strain evidence="6 9">SIr-6563</strain>
    </source>
</reference>
<dbReference type="PANTHER" id="PTHR43847">
    <property type="entry name" value="BLL3993 PROTEIN"/>
    <property type="match status" value="1"/>
</dbReference>
<comment type="subcellular location">
    <subcellularLocation>
        <location evidence="1">Membrane</location>
        <topology evidence="1">Multi-pass membrane protein</topology>
    </subcellularLocation>
</comment>
<keyword evidence="4 5" id="KW-0472">Membrane</keyword>
<sequence length="227" mass="25638">MSPPAPATLSDPPKADAAATRGATASAIALEIVLRTGSVLLLLLFLHTLLKQYRLDESRITLLILAIGEAVTIAVSLMARLPRARDWHPFSIFVTFGASWYFLFVQLRPGIHLLPDTVGATLQIGGVLFSIWAKLCLRRSFGLLPGNRGVVVNGPYRWVRHPVYLGYFIRDIGFLLPNFGIRNLAVILCLWALQISRIVREERLLSNDPAYRDYRERVRFRLLPRFF</sequence>
<dbReference type="InterPro" id="IPR052527">
    <property type="entry name" value="Metal_cation-efflux_comp"/>
</dbReference>
<dbReference type="AlphaFoldDB" id="A0AAQ1GCZ6"/>
<reference evidence="7 8" key="1">
    <citation type="submission" date="2016-10" db="EMBL/GenBank/DDBJ databases">
        <authorList>
            <person name="Varghese N."/>
            <person name="Submissions S."/>
        </authorList>
    </citation>
    <scope>NUCLEOTIDE SEQUENCE [LARGE SCALE GENOMIC DNA]</scope>
    <source>
        <strain evidence="7 8">LMG 22274</strain>
    </source>
</reference>
<dbReference type="PANTHER" id="PTHR43847:SF1">
    <property type="entry name" value="BLL3993 PROTEIN"/>
    <property type="match status" value="1"/>
</dbReference>
<accession>A0AAQ1GCZ6</accession>
<dbReference type="GO" id="GO:0016020">
    <property type="term" value="C:membrane"/>
    <property type="evidence" value="ECO:0007669"/>
    <property type="project" value="UniProtKB-SubCell"/>
</dbReference>
<keyword evidence="2 5" id="KW-0812">Transmembrane</keyword>
<evidence type="ECO:0000256" key="4">
    <source>
        <dbReference type="ARBA" id="ARBA00023136"/>
    </source>
</evidence>
<keyword evidence="9" id="KW-1185">Reference proteome</keyword>
<name>A0AAQ1GCZ6_9BURK</name>
<evidence type="ECO:0000313" key="8">
    <source>
        <dbReference type="Proteomes" id="UP000183529"/>
    </source>
</evidence>
<dbReference type="EMBL" id="FNZM01000003">
    <property type="protein sequence ID" value="SEJ23935.1"/>
    <property type="molecule type" value="Genomic_DNA"/>
</dbReference>
<dbReference type="GO" id="GO:0004671">
    <property type="term" value="F:protein C-terminal S-isoprenylcysteine carboxyl O-methyltransferase activity"/>
    <property type="evidence" value="ECO:0007669"/>
    <property type="project" value="InterPro"/>
</dbReference>
<organism evidence="7 8">
    <name type="scientific">Paraburkholderia tropica</name>
    <dbReference type="NCBI Taxonomy" id="92647"/>
    <lineage>
        <taxon>Bacteria</taxon>
        <taxon>Pseudomonadati</taxon>
        <taxon>Pseudomonadota</taxon>
        <taxon>Betaproteobacteria</taxon>
        <taxon>Burkholderiales</taxon>
        <taxon>Burkholderiaceae</taxon>
        <taxon>Paraburkholderia</taxon>
    </lineage>
</organism>
<evidence type="ECO:0000256" key="2">
    <source>
        <dbReference type="ARBA" id="ARBA00022692"/>
    </source>
</evidence>
<evidence type="ECO:0000313" key="7">
    <source>
        <dbReference type="EMBL" id="SEJ23935.1"/>
    </source>
</evidence>
<protein>
    <submittedName>
        <fullName evidence="7">Protein-S-isoprenylcysteine O-methyltransferase Ste14</fullName>
    </submittedName>
</protein>
<dbReference type="Pfam" id="PF04140">
    <property type="entry name" value="ICMT"/>
    <property type="match status" value="1"/>
</dbReference>
<evidence type="ECO:0000256" key="3">
    <source>
        <dbReference type="ARBA" id="ARBA00022989"/>
    </source>
</evidence>
<dbReference type="Gene3D" id="1.20.120.1630">
    <property type="match status" value="1"/>
</dbReference>
<comment type="caution">
    <text evidence="7">The sequence shown here is derived from an EMBL/GenBank/DDBJ whole genome shotgun (WGS) entry which is preliminary data.</text>
</comment>
<gene>
    <name evidence="6" type="ORF">C7400_106160</name>
    <name evidence="7" type="ORF">SAMN05216550_103285</name>
</gene>
<dbReference type="EMBL" id="QJJV01000006">
    <property type="protein sequence ID" value="PXX17443.1"/>
    <property type="molecule type" value="Genomic_DNA"/>
</dbReference>
<evidence type="ECO:0000256" key="5">
    <source>
        <dbReference type="SAM" id="Phobius"/>
    </source>
</evidence>
<dbReference type="Proteomes" id="UP000247515">
    <property type="component" value="Unassembled WGS sequence"/>
</dbReference>
<feature type="transmembrane region" description="Helical" evidence="5">
    <location>
        <begin position="62"/>
        <end position="81"/>
    </location>
</feature>
<feature type="transmembrane region" description="Helical" evidence="5">
    <location>
        <begin position="32"/>
        <end position="50"/>
    </location>
</feature>
<keyword evidence="3 5" id="KW-1133">Transmembrane helix</keyword>
<evidence type="ECO:0000313" key="6">
    <source>
        <dbReference type="EMBL" id="PXX17443.1"/>
    </source>
</evidence>
<dbReference type="Proteomes" id="UP000183529">
    <property type="component" value="Unassembled WGS sequence"/>
</dbReference>
<dbReference type="InterPro" id="IPR007269">
    <property type="entry name" value="ICMT_MeTrfase"/>
</dbReference>
<feature type="transmembrane region" description="Helical" evidence="5">
    <location>
        <begin position="87"/>
        <end position="105"/>
    </location>
</feature>
<feature type="transmembrane region" description="Helical" evidence="5">
    <location>
        <begin position="117"/>
        <end position="135"/>
    </location>
</feature>
<proteinExistence type="predicted"/>
<evidence type="ECO:0000313" key="9">
    <source>
        <dbReference type="Proteomes" id="UP000247515"/>
    </source>
</evidence>
<evidence type="ECO:0000256" key="1">
    <source>
        <dbReference type="ARBA" id="ARBA00004141"/>
    </source>
</evidence>